<accession>L2GW37</accession>
<protein>
    <submittedName>
        <fullName evidence="1">Uncharacterized protein</fullName>
    </submittedName>
</protein>
<dbReference type="InParanoid" id="L2GW37"/>
<dbReference type="GeneID" id="19878783"/>
<evidence type="ECO:0000313" key="1">
    <source>
        <dbReference type="EMBL" id="ELA47577.1"/>
    </source>
</evidence>
<proteinExistence type="predicted"/>
<reference evidence="2" key="1">
    <citation type="submission" date="2011-03" db="EMBL/GenBank/DDBJ databases">
        <title>The genome sequence of Vavraia culicis strain floridensis.</title>
        <authorList>
            <consortium name="The Broad Institute Genome Sequencing Platform"/>
            <person name="Cuomo C."/>
            <person name="Becnel J."/>
            <person name="Sanscrainte N."/>
            <person name="Young S.K."/>
            <person name="Zeng Q."/>
            <person name="Gargeya S."/>
            <person name="Fitzgerald M."/>
            <person name="Haas B."/>
            <person name="Abouelleil A."/>
            <person name="Alvarado L."/>
            <person name="Arachchi H.M."/>
            <person name="Berlin A."/>
            <person name="Chapman S.B."/>
            <person name="Gearin G."/>
            <person name="Goldberg J."/>
            <person name="Griggs A."/>
            <person name="Gujja S."/>
            <person name="Hansen M."/>
            <person name="Heiman D."/>
            <person name="Howarth C."/>
            <person name="Larimer J."/>
            <person name="Lui A."/>
            <person name="MacDonald P.J.P."/>
            <person name="McCowen C."/>
            <person name="Montmayeur A."/>
            <person name="Murphy C."/>
            <person name="Neiman D."/>
            <person name="Pearson M."/>
            <person name="Priest M."/>
            <person name="Roberts A."/>
            <person name="Saif S."/>
            <person name="Shea T."/>
            <person name="Sisk P."/>
            <person name="Stolte C."/>
            <person name="Sykes S."/>
            <person name="Wortman J."/>
            <person name="Nusbaum C."/>
            <person name="Birren B."/>
        </authorList>
    </citation>
    <scope>NUCLEOTIDE SEQUENCE [LARGE SCALE GENOMIC DNA]</scope>
    <source>
        <strain evidence="2">floridensis</strain>
    </source>
</reference>
<dbReference type="VEuPathDB" id="MicrosporidiaDB:VCUG_00900"/>
<organism evidence="1 2">
    <name type="scientific">Vavraia culicis (isolate floridensis)</name>
    <name type="common">Microsporidian parasite</name>
    <dbReference type="NCBI Taxonomy" id="948595"/>
    <lineage>
        <taxon>Eukaryota</taxon>
        <taxon>Fungi</taxon>
        <taxon>Fungi incertae sedis</taxon>
        <taxon>Microsporidia</taxon>
        <taxon>Pleistophoridae</taxon>
        <taxon>Vavraia</taxon>
    </lineage>
</organism>
<dbReference type="EMBL" id="GL877415">
    <property type="protein sequence ID" value="ELA47577.1"/>
    <property type="molecule type" value="Genomic_DNA"/>
</dbReference>
<dbReference type="HOGENOM" id="CLU_1246167_0_0_1"/>
<sequence length="222" mass="26260">MFDVHTLEKDKRCVKEFTKEIEQKLKFSNVVKPENTVDAENVVMTGCLHVYYANRIGFVDDYDAKTRKSAVENTEKKEATGKTENTNVTNDGVLHNFHSNTYISFKDYFINYLEFTRIIDLSECYFSIKKFELDVFLTVLCHEYIDHQIVTFLGKVLVDPVDYPKEEKKQFYCVLLLCYFYTRKVTNKGSATDMMRLRDKLYHKTKKMSYLLDTKVLKKMLF</sequence>
<dbReference type="AlphaFoldDB" id="L2GW37"/>
<dbReference type="Proteomes" id="UP000011081">
    <property type="component" value="Unassembled WGS sequence"/>
</dbReference>
<keyword evidence="2" id="KW-1185">Reference proteome</keyword>
<gene>
    <name evidence="1" type="ORF">VCUG_00900</name>
</gene>
<evidence type="ECO:0000313" key="2">
    <source>
        <dbReference type="Proteomes" id="UP000011081"/>
    </source>
</evidence>
<name>L2GW37_VAVCU</name>
<dbReference type="RefSeq" id="XP_008073922.1">
    <property type="nucleotide sequence ID" value="XM_008075731.1"/>
</dbReference>
<dbReference type="OrthoDB" id="2196381at2759"/>